<evidence type="ECO:0000313" key="2">
    <source>
        <dbReference type="EMBL" id="RFC81592.1"/>
    </source>
</evidence>
<dbReference type="OrthoDB" id="7007021at2"/>
<evidence type="ECO:0000313" key="4">
    <source>
        <dbReference type="Proteomes" id="UP001595455"/>
    </source>
</evidence>
<dbReference type="Proteomes" id="UP000240957">
    <property type="component" value="Unassembled WGS sequence"/>
</dbReference>
<proteinExistence type="predicted"/>
<evidence type="ECO:0000313" key="3">
    <source>
        <dbReference type="Proteomes" id="UP000240957"/>
    </source>
</evidence>
<dbReference type="EMBL" id="JBHRSF010000087">
    <property type="protein sequence ID" value="MFC2996792.1"/>
    <property type="molecule type" value="Genomic_DNA"/>
</dbReference>
<dbReference type="GO" id="GO:0003677">
    <property type="term" value="F:DNA binding"/>
    <property type="evidence" value="ECO:0007669"/>
    <property type="project" value="InterPro"/>
</dbReference>
<dbReference type="Gene3D" id="1.10.260.40">
    <property type="entry name" value="lambda repressor-like DNA-binding domains"/>
    <property type="match status" value="1"/>
</dbReference>
<dbReference type="Proteomes" id="UP001595455">
    <property type="component" value="Unassembled WGS sequence"/>
</dbReference>
<keyword evidence="4" id="KW-1185">Reference proteome</keyword>
<accession>A0A371YJE4</accession>
<dbReference type="AlphaFoldDB" id="A0A371YJE4"/>
<name>A0A371YJE4_9GAMM</name>
<evidence type="ECO:0000313" key="1">
    <source>
        <dbReference type="EMBL" id="MFC2996792.1"/>
    </source>
</evidence>
<comment type="caution">
    <text evidence="2">The sequence shown here is derived from an EMBL/GenBank/DDBJ whole genome shotgun (WGS) entry which is preliminary data.</text>
</comment>
<organism evidence="2 3">
    <name type="scientific">Acinetobacter sichuanensis</name>
    <dbReference type="NCBI Taxonomy" id="2136183"/>
    <lineage>
        <taxon>Bacteria</taxon>
        <taxon>Pseudomonadati</taxon>
        <taxon>Pseudomonadota</taxon>
        <taxon>Gammaproteobacteria</taxon>
        <taxon>Moraxellales</taxon>
        <taxon>Moraxellaceae</taxon>
        <taxon>Acinetobacter</taxon>
    </lineage>
</organism>
<reference evidence="1" key="4">
    <citation type="submission" date="2024-09" db="EMBL/GenBank/DDBJ databases">
        <authorList>
            <person name="Sun Q."/>
            <person name="Mori K."/>
        </authorList>
    </citation>
    <scope>NUCLEOTIDE SEQUENCE</scope>
    <source>
        <strain evidence="1">KCTC 62575</strain>
    </source>
</reference>
<reference evidence="1" key="1">
    <citation type="journal article" date="2014" name="Int. J. Syst. Evol. Microbiol.">
        <title>Complete genome of a new Firmicutes species belonging to the dominant human colonic microbiota ('Ruminococcus bicirculans') reveals two chromosomes and a selective capacity to utilize plant glucans.</title>
        <authorList>
            <consortium name="NISC Comparative Sequencing Program"/>
            <person name="Wegmann U."/>
            <person name="Louis P."/>
            <person name="Goesmann A."/>
            <person name="Henrissat B."/>
            <person name="Duncan S.H."/>
            <person name="Flint H.J."/>
        </authorList>
    </citation>
    <scope>NUCLEOTIDE SEQUENCE</scope>
    <source>
        <strain evidence="1">KCTC 62575</strain>
    </source>
</reference>
<dbReference type="RefSeq" id="WP_107010106.1">
    <property type="nucleotide sequence ID" value="NZ_JBHRSF010000087.1"/>
</dbReference>
<gene>
    <name evidence="1" type="ORF">ACFODO_16295</name>
    <name evidence="2" type="ORF">C9E89_021045</name>
</gene>
<dbReference type="Pfam" id="PF14549">
    <property type="entry name" value="P22_Cro"/>
    <property type="match status" value="1"/>
</dbReference>
<dbReference type="SUPFAM" id="SSF47413">
    <property type="entry name" value="lambda repressor-like DNA-binding domains"/>
    <property type="match status" value="1"/>
</dbReference>
<dbReference type="InterPro" id="IPR010982">
    <property type="entry name" value="Lambda_DNA-bd_dom_sf"/>
</dbReference>
<reference evidence="4" key="3">
    <citation type="journal article" date="2019" name="Int. J. Syst. Evol. Microbiol.">
        <title>The Global Catalogue of Microorganisms (GCM) 10K type strain sequencing project: providing services to taxonomists for standard genome sequencing and annotation.</title>
        <authorList>
            <consortium name="The Broad Institute Genomics Platform"/>
            <consortium name="The Broad Institute Genome Sequencing Center for Infectious Disease"/>
            <person name="Wu L."/>
            <person name="Ma J."/>
        </authorList>
    </citation>
    <scope>NUCLEOTIDE SEQUENCE [LARGE SCALE GENOMIC DNA]</scope>
    <source>
        <strain evidence="4">KCTC 62575</strain>
    </source>
</reference>
<reference evidence="2 3" key="2">
    <citation type="submission" date="2018-08" db="EMBL/GenBank/DDBJ databases">
        <title>The draft genome of Acinetobacter sichuanensis strain WCHAc060041.</title>
        <authorList>
            <person name="Qin J."/>
            <person name="Feng Y."/>
            <person name="Zong Z."/>
        </authorList>
    </citation>
    <scope>NUCLEOTIDE SEQUENCE [LARGE SCALE GENOMIC DNA]</scope>
    <source>
        <strain evidence="2 3">WCHAc060041</strain>
    </source>
</reference>
<dbReference type="EMBL" id="PYIX02000075">
    <property type="protein sequence ID" value="RFC81592.1"/>
    <property type="molecule type" value="Genomic_DNA"/>
</dbReference>
<sequence length="77" mass="8558">MTELGKNKFQRLVEHFGGQENTAKALQVRQPAVSAWVRGTRKMSELVAIRAQAVTNGEFKASELCPSLKESLEQITI</sequence>
<protein>
    <submittedName>
        <fullName evidence="1">Cro/CI family transcriptional regulator</fullName>
    </submittedName>
</protein>